<dbReference type="Pfam" id="PF15219">
    <property type="entry name" value="TEX12"/>
    <property type="match status" value="1"/>
</dbReference>
<dbReference type="AlphaFoldDB" id="A0A6J2HSU6"/>
<dbReference type="GeneID" id="113994939"/>
<feature type="compositionally biased region" description="Basic and acidic residues" evidence="2">
    <location>
        <begin position="80"/>
        <end position="93"/>
    </location>
</feature>
<keyword evidence="1" id="KW-0175">Coiled coil</keyword>
<feature type="coiled-coil region" evidence="1">
    <location>
        <begin position="162"/>
        <end position="189"/>
    </location>
</feature>
<dbReference type="RefSeq" id="XP_027590293.2">
    <property type="nucleotide sequence ID" value="XM_027734492.2"/>
</dbReference>
<evidence type="ECO:0000256" key="1">
    <source>
        <dbReference type="SAM" id="Coils"/>
    </source>
</evidence>
<dbReference type="InterPro" id="IPR029193">
    <property type="entry name" value="TEX12"/>
</dbReference>
<organism evidence="3 4">
    <name type="scientific">Pipra filicauda</name>
    <name type="common">Wire-tailed manakin</name>
    <dbReference type="NCBI Taxonomy" id="649802"/>
    <lineage>
        <taxon>Eukaryota</taxon>
        <taxon>Metazoa</taxon>
        <taxon>Chordata</taxon>
        <taxon>Craniata</taxon>
        <taxon>Vertebrata</taxon>
        <taxon>Euteleostomi</taxon>
        <taxon>Archelosauria</taxon>
        <taxon>Archosauria</taxon>
        <taxon>Dinosauria</taxon>
        <taxon>Saurischia</taxon>
        <taxon>Theropoda</taxon>
        <taxon>Coelurosauria</taxon>
        <taxon>Aves</taxon>
        <taxon>Neognathae</taxon>
        <taxon>Neoaves</taxon>
        <taxon>Telluraves</taxon>
        <taxon>Australaves</taxon>
        <taxon>Passeriformes</taxon>
        <taxon>Pipridae</taxon>
        <taxon>Pipra</taxon>
    </lineage>
</organism>
<accession>A0A6J2HSU6</accession>
<reference evidence="4" key="1">
    <citation type="submission" date="2025-08" db="UniProtKB">
        <authorList>
            <consortium name="RefSeq"/>
        </authorList>
    </citation>
    <scope>IDENTIFICATION</scope>
    <source>
        <tissue evidence="4">Muscle</tissue>
    </source>
</reference>
<gene>
    <name evidence="4" type="primary">TEX12</name>
</gene>
<protein>
    <submittedName>
        <fullName evidence="4">Testis-expressed protein 12 isoform X2</fullName>
    </submittedName>
</protein>
<dbReference type="PANTHER" id="PTHR37349">
    <property type="entry name" value="TESTIS-EXPRESSED PROTEIN 12"/>
    <property type="match status" value="1"/>
</dbReference>
<feature type="compositionally biased region" description="Low complexity" evidence="2">
    <location>
        <begin position="65"/>
        <end position="78"/>
    </location>
</feature>
<feature type="region of interest" description="Disordered" evidence="2">
    <location>
        <begin position="41"/>
        <end position="106"/>
    </location>
</feature>
<keyword evidence="3" id="KW-1185">Reference proteome</keyword>
<dbReference type="CTD" id="56158"/>
<evidence type="ECO:0000256" key="2">
    <source>
        <dbReference type="SAM" id="MobiDB-lite"/>
    </source>
</evidence>
<dbReference type="Proteomes" id="UP000504627">
    <property type="component" value="Unplaced"/>
</dbReference>
<evidence type="ECO:0000313" key="3">
    <source>
        <dbReference type="Proteomes" id="UP000504627"/>
    </source>
</evidence>
<dbReference type="PANTHER" id="PTHR37349:SF1">
    <property type="entry name" value="TESTIS-EXPRESSED PROTEIN 12"/>
    <property type="match status" value="1"/>
</dbReference>
<sequence>MIRPAFQGLQGLGTGLEETRNTLSGGTARCLSDCRHPRLCRDTPGPAPAASSPSGRPEALPLGGEESSFAEAAMASNAQKSDESGSKRQRMENEAPENPQLSFPDKTDLALSEDSQSLYDTEPLEKVLNDMNKEIMTLLSKYANIIRFFHLSETAAMEASCVQELEGILKEARDIDEDLKQKRESLKQRFTVMANTLQG</sequence>
<name>A0A6J2HSU6_9PASS</name>
<evidence type="ECO:0000313" key="4">
    <source>
        <dbReference type="RefSeq" id="XP_027590293.2"/>
    </source>
</evidence>
<proteinExistence type="predicted"/>